<keyword evidence="5" id="KW-1185">Reference proteome</keyword>
<dbReference type="OrthoDB" id="2898618at2759"/>
<accession>A0A9P7YHL2</accession>
<keyword evidence="2" id="KW-0521">NADP</keyword>
<dbReference type="Pfam" id="PF13561">
    <property type="entry name" value="adh_short_C2"/>
    <property type="match status" value="1"/>
</dbReference>
<protein>
    <recommendedName>
        <fullName evidence="6">NAD(P)-binding protein</fullName>
    </recommendedName>
</protein>
<dbReference type="InterPro" id="IPR036291">
    <property type="entry name" value="NAD(P)-bd_dom_sf"/>
</dbReference>
<name>A0A9P7YHL2_9HELO</name>
<comment type="similarity">
    <text evidence="1">Belongs to the short-chain dehydrogenases/reductases (SDR) family.</text>
</comment>
<dbReference type="PANTHER" id="PTHR43618">
    <property type="entry name" value="7-ALPHA-HYDROXYSTEROID DEHYDROGENASE"/>
    <property type="match status" value="1"/>
</dbReference>
<dbReference type="InterPro" id="IPR002347">
    <property type="entry name" value="SDR_fam"/>
</dbReference>
<dbReference type="PANTHER" id="PTHR43618:SF18">
    <property type="entry name" value="SHORT CHAIN DEHYDROGENASE_REDUCTASE FAMILY (AFU_ORTHOLOGUE AFUA_5G12480)"/>
    <property type="match status" value="1"/>
</dbReference>
<evidence type="ECO:0000256" key="3">
    <source>
        <dbReference type="ARBA" id="ARBA00023002"/>
    </source>
</evidence>
<organism evidence="4 5">
    <name type="scientific">Amylocarpus encephaloides</name>
    <dbReference type="NCBI Taxonomy" id="45428"/>
    <lineage>
        <taxon>Eukaryota</taxon>
        <taxon>Fungi</taxon>
        <taxon>Dikarya</taxon>
        <taxon>Ascomycota</taxon>
        <taxon>Pezizomycotina</taxon>
        <taxon>Leotiomycetes</taxon>
        <taxon>Helotiales</taxon>
        <taxon>Helotiales incertae sedis</taxon>
        <taxon>Amylocarpus</taxon>
    </lineage>
</organism>
<proteinExistence type="inferred from homology"/>
<evidence type="ECO:0000313" key="5">
    <source>
        <dbReference type="Proteomes" id="UP000824998"/>
    </source>
</evidence>
<comment type="caution">
    <text evidence="4">The sequence shown here is derived from an EMBL/GenBank/DDBJ whole genome shotgun (WGS) entry which is preliminary data.</text>
</comment>
<sequence length="305" mass="32643">MAAVDFQHRIENGFVQSSGTRALAAGFLFNVDGLVVVVRGAHGRDRLGFMMAKALALNSATVYTLGRRVEALQSAVKSIGKKTVKTVVCDVTSKASLKIAVCTIVNDAGYLNLLVCNAGIGGPYTPQTSSEVEKTLEEFATSNWVVLMEEFTHTFEVNTLAVWYTILAFLRLLDKENKKGNVSQSSQVVTIDSINSFNKVNTAGFAYSQSKAACTHLMKNLSVALPKWNIRANAPGLFPSEMFAPIIARGGINSDMIMIPLARAGDLQDIGAALLYLASIGGAYCNGTILVTDGGRLSSLFPSTF</sequence>
<keyword evidence="3" id="KW-0560">Oxidoreductase</keyword>
<dbReference type="GO" id="GO:0016491">
    <property type="term" value="F:oxidoreductase activity"/>
    <property type="evidence" value="ECO:0007669"/>
    <property type="project" value="UniProtKB-KW"/>
</dbReference>
<dbReference type="InterPro" id="IPR052178">
    <property type="entry name" value="Sec_Metab_Biosynth_SDR"/>
</dbReference>
<evidence type="ECO:0000256" key="1">
    <source>
        <dbReference type="ARBA" id="ARBA00006484"/>
    </source>
</evidence>
<dbReference type="Proteomes" id="UP000824998">
    <property type="component" value="Unassembled WGS sequence"/>
</dbReference>
<evidence type="ECO:0000313" key="4">
    <source>
        <dbReference type="EMBL" id="KAG9233342.1"/>
    </source>
</evidence>
<dbReference type="Gene3D" id="3.40.50.720">
    <property type="entry name" value="NAD(P)-binding Rossmann-like Domain"/>
    <property type="match status" value="1"/>
</dbReference>
<evidence type="ECO:0000256" key="2">
    <source>
        <dbReference type="ARBA" id="ARBA00022857"/>
    </source>
</evidence>
<reference evidence="4" key="1">
    <citation type="journal article" date="2021" name="IMA Fungus">
        <title>Genomic characterization of three marine fungi, including Emericellopsis atlantica sp. nov. with signatures of a generalist lifestyle and marine biomass degradation.</title>
        <authorList>
            <person name="Hagestad O.C."/>
            <person name="Hou L."/>
            <person name="Andersen J.H."/>
            <person name="Hansen E.H."/>
            <person name="Altermark B."/>
            <person name="Li C."/>
            <person name="Kuhnert E."/>
            <person name="Cox R.J."/>
            <person name="Crous P.W."/>
            <person name="Spatafora J.W."/>
            <person name="Lail K."/>
            <person name="Amirebrahimi M."/>
            <person name="Lipzen A."/>
            <person name="Pangilinan J."/>
            <person name="Andreopoulos W."/>
            <person name="Hayes R.D."/>
            <person name="Ng V."/>
            <person name="Grigoriev I.V."/>
            <person name="Jackson S.A."/>
            <person name="Sutton T.D.S."/>
            <person name="Dobson A.D.W."/>
            <person name="Rama T."/>
        </authorList>
    </citation>
    <scope>NUCLEOTIDE SEQUENCE</scope>
    <source>
        <strain evidence="4">TRa018bII</strain>
    </source>
</reference>
<evidence type="ECO:0008006" key="6">
    <source>
        <dbReference type="Google" id="ProtNLM"/>
    </source>
</evidence>
<dbReference type="CDD" id="cd05233">
    <property type="entry name" value="SDR_c"/>
    <property type="match status" value="1"/>
</dbReference>
<dbReference type="SUPFAM" id="SSF51735">
    <property type="entry name" value="NAD(P)-binding Rossmann-fold domains"/>
    <property type="match status" value="1"/>
</dbReference>
<gene>
    <name evidence="4" type="ORF">BJ875DRAFT_426062</name>
</gene>
<dbReference type="EMBL" id="MU251505">
    <property type="protein sequence ID" value="KAG9233342.1"/>
    <property type="molecule type" value="Genomic_DNA"/>
</dbReference>
<dbReference type="PRINTS" id="PR00081">
    <property type="entry name" value="GDHRDH"/>
</dbReference>
<dbReference type="AlphaFoldDB" id="A0A9P7YHL2"/>